<organism evidence="1 2">
    <name type="scientific">Streptomyces europaeiscabiei</name>
    <dbReference type="NCBI Taxonomy" id="146819"/>
    <lineage>
        <taxon>Bacteria</taxon>
        <taxon>Bacillati</taxon>
        <taxon>Actinomycetota</taxon>
        <taxon>Actinomycetes</taxon>
        <taxon>Kitasatosporales</taxon>
        <taxon>Streptomycetaceae</taxon>
        <taxon>Streptomyces</taxon>
    </lineage>
</organism>
<dbReference type="EMBL" id="JARAWN010000341">
    <property type="protein sequence ID" value="MDX3134923.1"/>
    <property type="molecule type" value="Genomic_DNA"/>
</dbReference>
<reference evidence="1" key="1">
    <citation type="journal article" date="2023" name="Microb. Genom.">
        <title>Mesoterricola silvestris gen. nov., sp. nov., Mesoterricola sediminis sp. nov., Geothrix oryzae sp. nov., Geothrix edaphica sp. nov., Geothrix rubra sp. nov., and Geothrix limicola sp. nov., six novel members of Acidobacteriota isolated from soils.</title>
        <authorList>
            <person name="Weisberg A.J."/>
            <person name="Pearce E."/>
            <person name="Kramer C.G."/>
            <person name="Chang J.H."/>
            <person name="Clarke C.R."/>
        </authorList>
    </citation>
    <scope>NUCLEOTIDE SEQUENCE</scope>
    <source>
        <strain evidence="1">ND06-05F</strain>
    </source>
</reference>
<comment type="caution">
    <text evidence="1">The sequence shown here is derived from an EMBL/GenBank/DDBJ whole genome shotgun (WGS) entry which is preliminary data.</text>
</comment>
<protein>
    <submittedName>
        <fullName evidence="1">Uncharacterized protein</fullName>
    </submittedName>
</protein>
<gene>
    <name evidence="1" type="ORF">PV367_35220</name>
</gene>
<accession>A0AAJ2UPR3</accession>
<proteinExistence type="predicted"/>
<dbReference type="RefSeq" id="WP_319697196.1">
    <property type="nucleotide sequence ID" value="NZ_JARAWN010000341.1"/>
</dbReference>
<evidence type="ECO:0000313" key="1">
    <source>
        <dbReference type="EMBL" id="MDX3134923.1"/>
    </source>
</evidence>
<evidence type="ECO:0000313" key="2">
    <source>
        <dbReference type="Proteomes" id="UP001273589"/>
    </source>
</evidence>
<name>A0AAJ2UPR3_9ACTN</name>
<dbReference type="Proteomes" id="UP001273589">
    <property type="component" value="Unassembled WGS sequence"/>
</dbReference>
<dbReference type="AlphaFoldDB" id="A0AAJ2UPR3"/>
<sequence>MSILEVRTETPVTETDRTALRSLFADLGLDAEVSVDGDQRRDVSSWTLCIGIPLAYLLVKFADGYVSKLGELAAEASVEPAATAGRRLHGWLQQLRATRADREITLVVEDPETEVTVEIPTALPPEACEALWQVDPDRDGGEARYLTWTADNGWTAPF</sequence>